<keyword evidence="4" id="KW-0862">Zinc</keyword>
<keyword evidence="8" id="KW-1185">Reference proteome</keyword>
<feature type="domain" description="HAT C-terminal dimerisation" evidence="6">
    <location>
        <begin position="224"/>
        <end position="301"/>
    </location>
</feature>
<comment type="subcellular location">
    <subcellularLocation>
        <location evidence="1">Nucleus</location>
    </subcellularLocation>
</comment>
<dbReference type="AlphaFoldDB" id="A0AAU9UWT6"/>
<gene>
    <name evidence="7" type="ORF">EEDITHA_LOCUS17042</name>
</gene>
<dbReference type="Proteomes" id="UP001153954">
    <property type="component" value="Unassembled WGS sequence"/>
</dbReference>
<proteinExistence type="predicted"/>
<dbReference type="PANTHER" id="PTHR46481:SF10">
    <property type="entry name" value="ZINC FINGER BED DOMAIN-CONTAINING PROTEIN 39"/>
    <property type="match status" value="1"/>
</dbReference>
<evidence type="ECO:0000256" key="1">
    <source>
        <dbReference type="ARBA" id="ARBA00004123"/>
    </source>
</evidence>
<evidence type="ECO:0000313" key="7">
    <source>
        <dbReference type="EMBL" id="CAH2102405.1"/>
    </source>
</evidence>
<protein>
    <recommendedName>
        <fullName evidence="6">HAT C-terminal dimerisation domain-containing protein</fullName>
    </recommendedName>
</protein>
<name>A0AAU9UWT6_EUPED</name>
<dbReference type="EMBL" id="CAKOGL010000025">
    <property type="protein sequence ID" value="CAH2102405.1"/>
    <property type="molecule type" value="Genomic_DNA"/>
</dbReference>
<dbReference type="GO" id="GO:0046983">
    <property type="term" value="F:protein dimerization activity"/>
    <property type="evidence" value="ECO:0007669"/>
    <property type="project" value="InterPro"/>
</dbReference>
<dbReference type="InterPro" id="IPR052035">
    <property type="entry name" value="ZnF_BED_domain_contain"/>
</dbReference>
<dbReference type="GO" id="GO:0005634">
    <property type="term" value="C:nucleus"/>
    <property type="evidence" value="ECO:0007669"/>
    <property type="project" value="UniProtKB-SubCell"/>
</dbReference>
<dbReference type="Pfam" id="PF05699">
    <property type="entry name" value="Dimer_Tnp_hAT"/>
    <property type="match status" value="1"/>
</dbReference>
<keyword evidence="2" id="KW-0479">Metal-binding</keyword>
<dbReference type="GO" id="GO:0008270">
    <property type="term" value="F:zinc ion binding"/>
    <property type="evidence" value="ECO:0007669"/>
    <property type="project" value="UniProtKB-KW"/>
</dbReference>
<evidence type="ECO:0000313" key="8">
    <source>
        <dbReference type="Proteomes" id="UP001153954"/>
    </source>
</evidence>
<dbReference type="PANTHER" id="PTHR46481">
    <property type="entry name" value="ZINC FINGER BED DOMAIN-CONTAINING PROTEIN 4"/>
    <property type="match status" value="1"/>
</dbReference>
<accession>A0AAU9UWT6</accession>
<organism evidence="7 8">
    <name type="scientific">Euphydryas editha</name>
    <name type="common">Edith's checkerspot</name>
    <dbReference type="NCBI Taxonomy" id="104508"/>
    <lineage>
        <taxon>Eukaryota</taxon>
        <taxon>Metazoa</taxon>
        <taxon>Ecdysozoa</taxon>
        <taxon>Arthropoda</taxon>
        <taxon>Hexapoda</taxon>
        <taxon>Insecta</taxon>
        <taxon>Pterygota</taxon>
        <taxon>Neoptera</taxon>
        <taxon>Endopterygota</taxon>
        <taxon>Lepidoptera</taxon>
        <taxon>Glossata</taxon>
        <taxon>Ditrysia</taxon>
        <taxon>Papilionoidea</taxon>
        <taxon>Nymphalidae</taxon>
        <taxon>Nymphalinae</taxon>
        <taxon>Euphydryas</taxon>
    </lineage>
</organism>
<evidence type="ECO:0000256" key="4">
    <source>
        <dbReference type="ARBA" id="ARBA00022833"/>
    </source>
</evidence>
<keyword evidence="3" id="KW-0863">Zinc-finger</keyword>
<comment type="caution">
    <text evidence="7">The sequence shown here is derived from an EMBL/GenBank/DDBJ whole genome shotgun (WGS) entry which is preliminary data.</text>
</comment>
<reference evidence="7" key="1">
    <citation type="submission" date="2022-03" db="EMBL/GenBank/DDBJ databases">
        <authorList>
            <person name="Tunstrom K."/>
        </authorList>
    </citation>
    <scope>NUCLEOTIDE SEQUENCE</scope>
</reference>
<evidence type="ECO:0000259" key="6">
    <source>
        <dbReference type="Pfam" id="PF05699"/>
    </source>
</evidence>
<evidence type="ECO:0000256" key="3">
    <source>
        <dbReference type="ARBA" id="ARBA00022771"/>
    </source>
</evidence>
<evidence type="ECO:0000256" key="5">
    <source>
        <dbReference type="ARBA" id="ARBA00023242"/>
    </source>
</evidence>
<keyword evidence="5" id="KW-0539">Nucleus</keyword>
<dbReference type="SUPFAM" id="SSF53098">
    <property type="entry name" value="Ribonuclease H-like"/>
    <property type="match status" value="1"/>
</dbReference>
<dbReference type="InterPro" id="IPR012337">
    <property type="entry name" value="RNaseH-like_sf"/>
</dbReference>
<sequence>MTLRAQNKNKPILDCPTRWNSTVDMIQSLLSLKDICSSDVRNLFLPDSTWQMLEEIVAALRPAKKLMLKLQSEQLTVGDCYLSWLTCKLETSDINTIFARELISNIEDRQSVLFNEAFINAMFFDPRINSTLTIDQQQSAKNQIISLYVRLLQLNDINKSNEKDTTSETDLPEEFEKENRFSVHNKLQNFLINSYIEKHDNVSTLLPSRHGVIDECVQTFKENLSMFLEEPLLDSSADVLKFWEQKKGKYPTLYEVAKIVLATPVTQVSVERLFSSMKFIMSDLRLNLKDDIIEDILFIRSYHLHKD</sequence>
<dbReference type="InterPro" id="IPR008906">
    <property type="entry name" value="HATC_C_dom"/>
</dbReference>
<evidence type="ECO:0000256" key="2">
    <source>
        <dbReference type="ARBA" id="ARBA00022723"/>
    </source>
</evidence>